<name>A0A540VV89_9GAMM</name>
<dbReference type="GO" id="GO:0016787">
    <property type="term" value="F:hydrolase activity"/>
    <property type="evidence" value="ECO:0007669"/>
    <property type="project" value="UniProtKB-KW"/>
</dbReference>
<evidence type="ECO:0000313" key="3">
    <source>
        <dbReference type="EMBL" id="TQF00672.1"/>
    </source>
</evidence>
<evidence type="ECO:0000256" key="1">
    <source>
        <dbReference type="ARBA" id="ARBA00005250"/>
    </source>
</evidence>
<dbReference type="Gene3D" id="3.60.15.10">
    <property type="entry name" value="Ribonuclease Z/Hydroxyacylglutathione hydrolase-like"/>
    <property type="match status" value="1"/>
</dbReference>
<gene>
    <name evidence="3" type="ORF">FKY71_02345</name>
</gene>
<comment type="caution">
    <text evidence="3">The sequence shown here is derived from an EMBL/GenBank/DDBJ whole genome shotgun (WGS) entry which is preliminary data.</text>
</comment>
<feature type="domain" description="Metallo-beta-lactamase" evidence="2">
    <location>
        <begin position="29"/>
        <end position="234"/>
    </location>
</feature>
<dbReference type="InterPro" id="IPR036866">
    <property type="entry name" value="RibonucZ/Hydroxyglut_hydro"/>
</dbReference>
<dbReference type="STRING" id="1260251.SPISAL_05185"/>
<evidence type="ECO:0000259" key="2">
    <source>
        <dbReference type="SMART" id="SM00849"/>
    </source>
</evidence>
<dbReference type="CDD" id="cd07726">
    <property type="entry name" value="ST1585-like_MBL-fold"/>
    <property type="match status" value="1"/>
</dbReference>
<dbReference type="AlphaFoldDB" id="A0A540VV89"/>
<dbReference type="InterPro" id="IPR001279">
    <property type="entry name" value="Metallo-B-lactamas"/>
</dbReference>
<dbReference type="PANTHER" id="PTHR42951">
    <property type="entry name" value="METALLO-BETA-LACTAMASE DOMAIN-CONTAINING"/>
    <property type="match status" value="1"/>
</dbReference>
<dbReference type="Proteomes" id="UP000315400">
    <property type="component" value="Unassembled WGS sequence"/>
</dbReference>
<proteinExistence type="inferred from homology"/>
<dbReference type="PANTHER" id="PTHR42951:SF4">
    <property type="entry name" value="ACYL-COENZYME A THIOESTERASE MBLAC2"/>
    <property type="match status" value="1"/>
</dbReference>
<comment type="similarity">
    <text evidence="1">Belongs to the metallo-beta-lactamase superfamily. Class-B beta-lactamase family.</text>
</comment>
<dbReference type="InterPro" id="IPR037482">
    <property type="entry name" value="ST1585_MBL-fold"/>
</dbReference>
<keyword evidence="3" id="KW-0378">Hydrolase</keyword>
<evidence type="ECO:0000313" key="4">
    <source>
        <dbReference type="Proteomes" id="UP000315400"/>
    </source>
</evidence>
<dbReference type="SUPFAM" id="SSF56281">
    <property type="entry name" value="Metallo-hydrolase/oxidoreductase"/>
    <property type="match status" value="1"/>
</dbReference>
<reference evidence="3 4" key="1">
    <citation type="submission" date="2019-06" db="EMBL/GenBank/DDBJ databases">
        <title>Metagenome assembled Genome of Spiribacter salinus SL48-SHIP from the microbial mat of Salt Lake 48 (Novosibirsk region, Russia).</title>
        <authorList>
            <person name="Shipova A."/>
            <person name="Rozanov A.S."/>
            <person name="Bryanskaya A.V."/>
            <person name="Peltek S.E."/>
        </authorList>
    </citation>
    <scope>NUCLEOTIDE SEQUENCE [LARGE SCALE GENOMIC DNA]</scope>
    <source>
        <strain evidence="3">SL48-SHIP-2</strain>
    </source>
</reference>
<dbReference type="SMART" id="SM00849">
    <property type="entry name" value="Lactamase_B"/>
    <property type="match status" value="1"/>
</dbReference>
<dbReference type="EMBL" id="VIFK01000007">
    <property type="protein sequence ID" value="TQF00672.1"/>
    <property type="molecule type" value="Genomic_DNA"/>
</dbReference>
<dbReference type="Pfam" id="PF00753">
    <property type="entry name" value="Lactamase_B"/>
    <property type="match status" value="1"/>
</dbReference>
<organism evidence="3 4">
    <name type="scientific">Spiribacter salinus</name>
    <dbReference type="NCBI Taxonomy" id="1335746"/>
    <lineage>
        <taxon>Bacteria</taxon>
        <taxon>Pseudomonadati</taxon>
        <taxon>Pseudomonadota</taxon>
        <taxon>Gammaproteobacteria</taxon>
        <taxon>Chromatiales</taxon>
        <taxon>Ectothiorhodospiraceae</taxon>
        <taxon>Spiribacter</taxon>
    </lineage>
</organism>
<sequence length="312" mass="33737">MMASVAGHALELIAPGLYRFDTGYLRKNHTAVYLLVDQGQVAILDTGVPANVPGLLEVIEVLGCSADDVAYVIPTHVHLDHAGGAGALMQALPQARLGVHPSGADHMVDPSQLEVGVRALYGDAFFDREYTPVTAVAADRVEPLDDGRVLQIGGRTLEVVYTPGHAWHQLGLLDHDSGTFIAGDAFGAGYPGFGDEGAPFVVPVVPPPQFKPEAYRDTLARIVQCAPARVAPAHFPLITEVASVAETLEAMLDAGIEATWAADSVDDLERRLQTVWYDWLTTGADWSAYIKAYGKDIWLTAEGMWLWREKQR</sequence>
<accession>A0A540VV89</accession>
<dbReference type="InterPro" id="IPR050855">
    <property type="entry name" value="NDM-1-like"/>
</dbReference>
<dbReference type="GO" id="GO:0017001">
    <property type="term" value="P:antibiotic catabolic process"/>
    <property type="evidence" value="ECO:0007669"/>
    <property type="project" value="UniProtKB-ARBA"/>
</dbReference>
<protein>
    <submittedName>
        <fullName evidence="3">MBL fold metallo-hydrolase</fullName>
    </submittedName>
</protein>